<protein>
    <recommendedName>
        <fullName evidence="1">PKD domain-containing protein</fullName>
    </recommendedName>
</protein>
<reference evidence="2 3" key="1">
    <citation type="submission" date="2023-06" db="EMBL/GenBank/DDBJ databases">
        <title>Microbacterium sp. nov., isolated from a waste landfill.</title>
        <authorList>
            <person name="Wen W."/>
        </authorList>
    </citation>
    <scope>NUCLEOTIDE SEQUENCE [LARGE SCALE GENOMIC DNA]</scope>
    <source>
        <strain evidence="2 3">ASV49</strain>
    </source>
</reference>
<evidence type="ECO:0000313" key="3">
    <source>
        <dbReference type="Proteomes" id="UP001235064"/>
    </source>
</evidence>
<feature type="domain" description="PKD" evidence="1">
    <location>
        <begin position="73"/>
        <end position="125"/>
    </location>
</feature>
<dbReference type="Proteomes" id="UP001235064">
    <property type="component" value="Unassembled WGS sequence"/>
</dbReference>
<name>A0ABT7N1S2_9MICO</name>
<proteinExistence type="predicted"/>
<dbReference type="EMBL" id="JASXSZ010000005">
    <property type="protein sequence ID" value="MDL9980627.1"/>
    <property type="molecule type" value="Genomic_DNA"/>
</dbReference>
<dbReference type="Gene3D" id="2.60.40.10">
    <property type="entry name" value="Immunoglobulins"/>
    <property type="match status" value="1"/>
</dbReference>
<dbReference type="RefSeq" id="WP_286289597.1">
    <property type="nucleotide sequence ID" value="NZ_JASXSZ010000005.1"/>
</dbReference>
<keyword evidence="3" id="KW-1185">Reference proteome</keyword>
<dbReference type="InterPro" id="IPR000601">
    <property type="entry name" value="PKD_dom"/>
</dbReference>
<evidence type="ECO:0000259" key="1">
    <source>
        <dbReference type="PROSITE" id="PS50093"/>
    </source>
</evidence>
<sequence>MADQNTLCRELFSVVVMRPRAEDLASFVPNKASLTIEPDGIGIVGAPTNIVADVGTHTLTGTLFDRPVTVRFTPAAYSFDYGDGTTAKTGRGGSTWSALHQAQLTSTPTSHVYRARGTFTVSTRVVYDAAVDWGDGVWYDVIGQVRSAPSAADIRVYEARTALVAHTCQEVPTAPGC</sequence>
<evidence type="ECO:0000313" key="2">
    <source>
        <dbReference type="EMBL" id="MDL9980627.1"/>
    </source>
</evidence>
<gene>
    <name evidence="2" type="ORF">QSV35_14900</name>
</gene>
<comment type="caution">
    <text evidence="2">The sequence shown here is derived from an EMBL/GenBank/DDBJ whole genome shotgun (WGS) entry which is preliminary data.</text>
</comment>
<accession>A0ABT7N1S2</accession>
<dbReference type="InterPro" id="IPR013783">
    <property type="entry name" value="Ig-like_fold"/>
</dbReference>
<organism evidence="2 3">
    <name type="scientific">Microbacterium candidum</name>
    <dbReference type="NCBI Taxonomy" id="3041922"/>
    <lineage>
        <taxon>Bacteria</taxon>
        <taxon>Bacillati</taxon>
        <taxon>Actinomycetota</taxon>
        <taxon>Actinomycetes</taxon>
        <taxon>Micrococcales</taxon>
        <taxon>Microbacteriaceae</taxon>
        <taxon>Microbacterium</taxon>
    </lineage>
</organism>
<dbReference type="PROSITE" id="PS50093">
    <property type="entry name" value="PKD"/>
    <property type="match status" value="1"/>
</dbReference>